<organism evidence="3 4">
    <name type="scientific">Paenarthrobacter histidinolovorans</name>
    <dbReference type="NCBI Taxonomy" id="43664"/>
    <lineage>
        <taxon>Bacteria</taxon>
        <taxon>Bacillati</taxon>
        <taxon>Actinomycetota</taxon>
        <taxon>Actinomycetes</taxon>
        <taxon>Micrococcales</taxon>
        <taxon>Micrococcaceae</taxon>
        <taxon>Paenarthrobacter</taxon>
    </lineage>
</organism>
<evidence type="ECO:0000313" key="4">
    <source>
        <dbReference type="Proteomes" id="UP001620520"/>
    </source>
</evidence>
<keyword evidence="3" id="KW-0456">Lyase</keyword>
<dbReference type="PANTHER" id="PTHR12110">
    <property type="entry name" value="HYDROXYPYRUVATE ISOMERASE"/>
    <property type="match status" value="1"/>
</dbReference>
<dbReference type="Gene3D" id="3.20.20.150">
    <property type="entry name" value="Divalent-metal-dependent TIM barrel enzymes"/>
    <property type="match status" value="1"/>
</dbReference>
<comment type="caution">
    <text evidence="3">The sequence shown here is derived from an EMBL/GenBank/DDBJ whole genome shotgun (WGS) entry which is preliminary data.</text>
</comment>
<dbReference type="Proteomes" id="UP001620520">
    <property type="component" value="Unassembled WGS sequence"/>
</dbReference>
<evidence type="ECO:0000313" key="3">
    <source>
        <dbReference type="EMBL" id="MFK4640500.1"/>
    </source>
</evidence>
<name>A0ABW8NA95_9MICC</name>
<dbReference type="GO" id="GO:0050114">
    <property type="term" value="F:myo-inosose-2 dehydratase activity"/>
    <property type="evidence" value="ECO:0007669"/>
    <property type="project" value="UniProtKB-EC"/>
</dbReference>
<dbReference type="SUPFAM" id="SSF51658">
    <property type="entry name" value="Xylose isomerase-like"/>
    <property type="match status" value="1"/>
</dbReference>
<keyword evidence="4" id="KW-1185">Reference proteome</keyword>
<dbReference type="EMBL" id="JBIYEW010000003">
    <property type="protein sequence ID" value="MFK4640500.1"/>
    <property type="molecule type" value="Genomic_DNA"/>
</dbReference>
<keyword evidence="1" id="KW-0119">Carbohydrate metabolism</keyword>
<feature type="domain" description="Xylose isomerase-like TIM barrel" evidence="2">
    <location>
        <begin position="62"/>
        <end position="290"/>
    </location>
</feature>
<dbReference type="Pfam" id="PF01261">
    <property type="entry name" value="AP_endonuc_2"/>
    <property type="match status" value="1"/>
</dbReference>
<evidence type="ECO:0000256" key="1">
    <source>
        <dbReference type="ARBA" id="ARBA00023277"/>
    </source>
</evidence>
<dbReference type="PANTHER" id="PTHR12110:SF41">
    <property type="entry name" value="INOSOSE DEHYDRATASE"/>
    <property type="match status" value="1"/>
</dbReference>
<dbReference type="InterPro" id="IPR013022">
    <property type="entry name" value="Xyl_isomerase-like_TIM-brl"/>
</dbReference>
<dbReference type="InterPro" id="IPR036237">
    <property type="entry name" value="Xyl_isomerase-like_sf"/>
</dbReference>
<proteinExistence type="predicted"/>
<gene>
    <name evidence="3" type="ORF">ABIA52_003389</name>
</gene>
<reference evidence="3 4" key="1">
    <citation type="submission" date="2024-10" db="EMBL/GenBank/DDBJ databases">
        <title>Novel secondary metabolite-producing bacteria for plant disease control.</title>
        <authorList>
            <person name="Chevrette M."/>
        </authorList>
    </citation>
    <scope>NUCLEOTIDE SEQUENCE [LARGE SCALE GENOMIC DNA]</scope>
    <source>
        <strain evidence="3 4">J30 TE3557</strain>
    </source>
</reference>
<evidence type="ECO:0000259" key="2">
    <source>
        <dbReference type="Pfam" id="PF01261"/>
    </source>
</evidence>
<sequence length="293" mass="31893">MTATPHAGIIGTEFMGTERQIHMKLGYCSITWGGVVGHAQGVTSVKDLFYMTHGSMRDAVGDIAAVGYQGVEMFDGNLAEYADKPEELKEILSSNGIALTSVYTGANFIYADILPDEMHRVHRAAELAANFGAERLVVGGGARRAAGTTDQDYHLLGHALDRVADIAESFGLSASYHPHLSTIVESPDELDRLMPLTRIGFCPDTAHLAAGGADPAAVIRKYPDRIQHVHLKDFQADPFNFLPLGQGELDFPDIIAAIRESGYDSWLMVELDNYDGDPREAAKISKKYLETLL</sequence>
<accession>A0ABW8NA95</accession>
<dbReference type="InterPro" id="IPR050312">
    <property type="entry name" value="IolE/XylAMocC-like"/>
</dbReference>
<dbReference type="EC" id="4.2.1.44" evidence="3"/>
<protein>
    <submittedName>
        <fullName evidence="3">Inosose dehydratase</fullName>
        <ecNumber evidence="3">4.2.1.44</ecNumber>
    </submittedName>
</protein>